<evidence type="ECO:0000313" key="2">
    <source>
        <dbReference type="Proteomes" id="UP001596113"/>
    </source>
</evidence>
<reference evidence="2" key="1">
    <citation type="journal article" date="2019" name="Int. J. Syst. Evol. Microbiol.">
        <title>The Global Catalogue of Microorganisms (GCM) 10K type strain sequencing project: providing services to taxonomists for standard genome sequencing and annotation.</title>
        <authorList>
            <consortium name="The Broad Institute Genomics Platform"/>
            <consortium name="The Broad Institute Genome Sequencing Center for Infectious Disease"/>
            <person name="Wu L."/>
            <person name="Ma J."/>
        </authorList>
    </citation>
    <scope>NUCLEOTIDE SEQUENCE [LARGE SCALE GENOMIC DNA]</scope>
    <source>
        <strain evidence="2">CGMCC 1.18575</strain>
    </source>
</reference>
<name>A0ABW0HPJ5_9BACL</name>
<accession>A0ABW0HPJ5</accession>
<gene>
    <name evidence="1" type="ORF">ACFPOF_06175</name>
</gene>
<dbReference type="Proteomes" id="UP001596113">
    <property type="component" value="Unassembled WGS sequence"/>
</dbReference>
<comment type="caution">
    <text evidence="1">The sequence shown here is derived from an EMBL/GenBank/DDBJ whole genome shotgun (WGS) entry which is preliminary data.</text>
</comment>
<protein>
    <submittedName>
        <fullName evidence="1">Uncharacterized protein</fullName>
    </submittedName>
</protein>
<keyword evidence="2" id="KW-1185">Reference proteome</keyword>
<sequence>MAVVKAKPGQKLDEFVREAIMDQQVGLFEFNNYQFELKGGEEHRDFFLIMADYYLQMARKS</sequence>
<dbReference type="EMBL" id="JBHSMI010000012">
    <property type="protein sequence ID" value="MFC5402318.1"/>
    <property type="molecule type" value="Genomic_DNA"/>
</dbReference>
<evidence type="ECO:0000313" key="1">
    <source>
        <dbReference type="EMBL" id="MFC5402318.1"/>
    </source>
</evidence>
<proteinExistence type="predicted"/>
<dbReference type="RefSeq" id="WP_378130660.1">
    <property type="nucleotide sequence ID" value="NZ_JBHSMI010000012.1"/>
</dbReference>
<organism evidence="1 2">
    <name type="scientific">Cohnella soli</name>
    <dbReference type="NCBI Taxonomy" id="425005"/>
    <lineage>
        <taxon>Bacteria</taxon>
        <taxon>Bacillati</taxon>
        <taxon>Bacillota</taxon>
        <taxon>Bacilli</taxon>
        <taxon>Bacillales</taxon>
        <taxon>Paenibacillaceae</taxon>
        <taxon>Cohnella</taxon>
    </lineage>
</organism>